<dbReference type="SMART" id="SM00989">
    <property type="entry name" value="V4R"/>
    <property type="match status" value="1"/>
</dbReference>
<feature type="domain" description="4-vinyl reductase 4VR" evidence="1">
    <location>
        <begin position="129"/>
        <end position="191"/>
    </location>
</feature>
<accession>A0A547Q094</accession>
<dbReference type="RefSeq" id="WP_142834716.1">
    <property type="nucleotide sequence ID" value="NZ_VFSV01000015.1"/>
</dbReference>
<evidence type="ECO:0000313" key="3">
    <source>
        <dbReference type="Proteomes" id="UP000318590"/>
    </source>
</evidence>
<name>A0A547Q094_9RHOB</name>
<dbReference type="GO" id="GO:0030494">
    <property type="term" value="P:bacteriochlorophyll biosynthetic process"/>
    <property type="evidence" value="ECO:0007669"/>
    <property type="project" value="InterPro"/>
</dbReference>
<dbReference type="AlphaFoldDB" id="A0A547Q094"/>
<dbReference type="OrthoDB" id="2080515at2"/>
<dbReference type="EMBL" id="VFSV01000015">
    <property type="protein sequence ID" value="TRD19806.1"/>
    <property type="molecule type" value="Genomic_DNA"/>
</dbReference>
<organism evidence="2 3">
    <name type="scientific">Palleronia caenipelagi</name>
    <dbReference type="NCBI Taxonomy" id="2489174"/>
    <lineage>
        <taxon>Bacteria</taxon>
        <taxon>Pseudomonadati</taxon>
        <taxon>Pseudomonadota</taxon>
        <taxon>Alphaproteobacteria</taxon>
        <taxon>Rhodobacterales</taxon>
        <taxon>Roseobacteraceae</taxon>
        <taxon>Palleronia</taxon>
    </lineage>
</organism>
<dbReference type="InterPro" id="IPR004096">
    <property type="entry name" value="V4R"/>
</dbReference>
<dbReference type="InterPro" id="IPR024096">
    <property type="entry name" value="NO_sig/Golgi_transp_ligand-bd"/>
</dbReference>
<dbReference type="Pfam" id="PF02830">
    <property type="entry name" value="V4R"/>
    <property type="match status" value="1"/>
</dbReference>
<evidence type="ECO:0000259" key="1">
    <source>
        <dbReference type="SMART" id="SM00989"/>
    </source>
</evidence>
<dbReference type="GO" id="GO:0015979">
    <property type="term" value="P:photosynthesis"/>
    <property type="evidence" value="ECO:0007669"/>
    <property type="project" value="InterPro"/>
</dbReference>
<dbReference type="SUPFAM" id="SSF111126">
    <property type="entry name" value="Ligand-binding domain in the NO signalling and Golgi transport"/>
    <property type="match status" value="1"/>
</dbReference>
<evidence type="ECO:0000313" key="2">
    <source>
        <dbReference type="EMBL" id="TRD19806.1"/>
    </source>
</evidence>
<gene>
    <name evidence="2" type="primary">bchJ</name>
    <name evidence="2" type="ORF">FEV53_10190</name>
</gene>
<sequence>MSEDERAAGLIGPNAILQLLPQLARLGDAEGMLARAGATIPDGTEMIPEGEAARLHRLLRTELPDLASELAAAAGRDTARYILAHRIPRPAQMLLQALPAPLAARALSRAITKHAWTFAGSGQFRAIDPWDFEIRHNPLIAGETSDVPLCHWHAAVFAHLYQTLVHPGCTCTETTCGAQPGHATCHFTLHRS</sequence>
<dbReference type="InterPro" id="IPR010249">
    <property type="entry name" value="BchJ"/>
</dbReference>
<dbReference type="PANTHER" id="PTHR35090:SF1">
    <property type="entry name" value="SLR0144 PROTEIN"/>
    <property type="match status" value="1"/>
</dbReference>
<dbReference type="NCBIfam" id="TIGR02019">
    <property type="entry name" value="BchJ"/>
    <property type="match status" value="1"/>
</dbReference>
<protein>
    <submittedName>
        <fullName evidence="2">Bacteriochlorophyll 4-vinyl reductase</fullName>
    </submittedName>
</protein>
<dbReference type="PANTHER" id="PTHR35090">
    <property type="entry name" value="DNA-DIRECTED RNA POLYMERASE SUBUNIT I"/>
    <property type="match status" value="1"/>
</dbReference>
<keyword evidence="3" id="KW-1185">Reference proteome</keyword>
<comment type="caution">
    <text evidence="2">The sequence shown here is derived from an EMBL/GenBank/DDBJ whole genome shotgun (WGS) entry which is preliminary data.</text>
</comment>
<proteinExistence type="predicted"/>
<reference evidence="2 3" key="1">
    <citation type="submission" date="2019-06" db="EMBL/GenBank/DDBJ databases">
        <title>Paenimaribius caenipelagi gen. nov., sp. nov., isolated from a tidal flat.</title>
        <authorList>
            <person name="Yoon J.-H."/>
        </authorList>
    </citation>
    <scope>NUCLEOTIDE SEQUENCE [LARGE SCALE GENOMIC DNA]</scope>
    <source>
        <strain evidence="2 3">JBTF-M29</strain>
    </source>
</reference>
<dbReference type="Proteomes" id="UP000318590">
    <property type="component" value="Unassembled WGS sequence"/>
</dbReference>